<accession>A0ABM3ADB6</accession>
<name>A0ABM3ADB6_GOSHI</name>
<dbReference type="GeneID" id="107954601"/>
<dbReference type="Proteomes" id="UP000818029">
    <property type="component" value="Chromosome D07"/>
</dbReference>
<proteinExistence type="predicted"/>
<evidence type="ECO:0000313" key="1">
    <source>
        <dbReference type="Proteomes" id="UP000818029"/>
    </source>
</evidence>
<protein>
    <submittedName>
        <fullName evidence="2">Uncharacterized protein isoform X8</fullName>
    </submittedName>
</protein>
<keyword evidence="1" id="KW-1185">Reference proteome</keyword>
<organism evidence="1 2">
    <name type="scientific">Gossypium hirsutum</name>
    <name type="common">Upland cotton</name>
    <name type="synonym">Gossypium mexicanum</name>
    <dbReference type="NCBI Taxonomy" id="3635"/>
    <lineage>
        <taxon>Eukaryota</taxon>
        <taxon>Viridiplantae</taxon>
        <taxon>Streptophyta</taxon>
        <taxon>Embryophyta</taxon>
        <taxon>Tracheophyta</taxon>
        <taxon>Spermatophyta</taxon>
        <taxon>Magnoliopsida</taxon>
        <taxon>eudicotyledons</taxon>
        <taxon>Gunneridae</taxon>
        <taxon>Pentapetalae</taxon>
        <taxon>rosids</taxon>
        <taxon>malvids</taxon>
        <taxon>Malvales</taxon>
        <taxon>Malvaceae</taxon>
        <taxon>Malvoideae</taxon>
        <taxon>Gossypium</taxon>
    </lineage>
</organism>
<reference evidence="2" key="2">
    <citation type="submission" date="2025-08" db="UniProtKB">
        <authorList>
            <consortium name="RefSeq"/>
        </authorList>
    </citation>
    <scope>IDENTIFICATION</scope>
</reference>
<sequence length="110" mass="12506">MLPNQPILLTPFGDGDSEDTIRCTLIHQVINQLPIPGNQRSFQILMQSPFPTRHNIPSLTTSRTLQRLFQVNEGKQPPSHVFHSSPSVKLCSVHWNRPRVTFCGYNIPHP</sequence>
<gene>
    <name evidence="2" type="primary">LOC107954601</name>
</gene>
<reference evidence="1" key="1">
    <citation type="journal article" date="2020" name="Nat. Genet.">
        <title>Genomic diversifications of five Gossypium allopolyploid species and their impact on cotton improvement.</title>
        <authorList>
            <person name="Chen Z.J."/>
            <person name="Sreedasyam A."/>
            <person name="Ando A."/>
            <person name="Song Q."/>
            <person name="De Santiago L.M."/>
            <person name="Hulse-Kemp A.M."/>
            <person name="Ding M."/>
            <person name="Ye W."/>
            <person name="Kirkbride R.C."/>
            <person name="Jenkins J."/>
            <person name="Plott C."/>
            <person name="Lovell J."/>
            <person name="Lin Y.M."/>
            <person name="Vaughn R."/>
            <person name="Liu B."/>
            <person name="Simpson S."/>
            <person name="Scheffler B.E."/>
            <person name="Wen L."/>
            <person name="Saski C.A."/>
            <person name="Grover C.E."/>
            <person name="Hu G."/>
            <person name="Conover J.L."/>
            <person name="Carlson J.W."/>
            <person name="Shu S."/>
            <person name="Boston L.B."/>
            <person name="Williams M."/>
            <person name="Peterson D.G."/>
            <person name="McGee K."/>
            <person name="Jones D.C."/>
            <person name="Wendel J.F."/>
            <person name="Stelly D.M."/>
            <person name="Grimwood J."/>
            <person name="Schmutz J."/>
        </authorList>
    </citation>
    <scope>NUCLEOTIDE SEQUENCE [LARGE SCALE GENOMIC DNA]</scope>
    <source>
        <strain evidence="1">cv. TM-1</strain>
    </source>
</reference>
<dbReference type="RefSeq" id="XP_040952850.1">
    <property type="nucleotide sequence ID" value="XM_041096916.1"/>
</dbReference>
<evidence type="ECO:0000313" key="2">
    <source>
        <dbReference type="RefSeq" id="XP_040952850.1"/>
    </source>
</evidence>